<evidence type="ECO:0000313" key="2">
    <source>
        <dbReference type="Proteomes" id="UP001232156"/>
    </source>
</evidence>
<comment type="caution">
    <text evidence="1">The sequence shown here is derived from an EMBL/GenBank/DDBJ whole genome shotgun (WGS) entry which is preliminary data.</text>
</comment>
<keyword evidence="2" id="KW-1185">Reference proteome</keyword>
<accession>A0ABU1D5I3</accession>
<dbReference type="EMBL" id="JAUZQE010000011">
    <property type="protein sequence ID" value="MDR4125683.1"/>
    <property type="molecule type" value="Genomic_DNA"/>
</dbReference>
<name>A0ABU1D5I3_9BURK</name>
<reference evidence="1 2" key="1">
    <citation type="submission" date="2023-08" db="EMBL/GenBank/DDBJ databases">
        <title>Alcaligenaceae gen. nov., a novel taxon isolated from the sludge of Yixing Pesticide Factory.</title>
        <authorList>
            <person name="Ruan L."/>
        </authorList>
    </citation>
    <scope>NUCLEOTIDE SEQUENCE [LARGE SCALE GENOMIC DNA]</scope>
    <source>
        <strain evidence="1 2">LG-2</strain>
    </source>
</reference>
<dbReference type="RefSeq" id="WP_347286839.1">
    <property type="nucleotide sequence ID" value="NZ_JAUZQE010000011.1"/>
</dbReference>
<dbReference type="Proteomes" id="UP001232156">
    <property type="component" value="Unassembled WGS sequence"/>
</dbReference>
<proteinExistence type="predicted"/>
<gene>
    <name evidence="1" type="ORF">Q8947_06755</name>
</gene>
<sequence length="75" mass="8234">MTRHSRTLRFASYSSTQVAATIRRFETTGMTSFTKDDYVALHELEARIVAMRDKHVQALASLSSAGGQSPAAESE</sequence>
<protein>
    <submittedName>
        <fullName evidence="1">Uncharacterized protein</fullName>
    </submittedName>
</protein>
<organism evidence="1 2">
    <name type="scientific">Yanghanlia caeni</name>
    <dbReference type="NCBI Taxonomy" id="3064283"/>
    <lineage>
        <taxon>Bacteria</taxon>
        <taxon>Pseudomonadati</taxon>
        <taxon>Pseudomonadota</taxon>
        <taxon>Betaproteobacteria</taxon>
        <taxon>Burkholderiales</taxon>
        <taxon>Alcaligenaceae</taxon>
        <taxon>Yanghanlia</taxon>
    </lineage>
</organism>
<evidence type="ECO:0000313" key="1">
    <source>
        <dbReference type="EMBL" id="MDR4125683.1"/>
    </source>
</evidence>